<accession>A0A6L6QM86</accession>
<name>A0A6L6QM86_9BURK</name>
<dbReference type="Proteomes" id="UP000472320">
    <property type="component" value="Unassembled WGS sequence"/>
</dbReference>
<dbReference type="Pfam" id="PF11066">
    <property type="entry name" value="DUF2867"/>
    <property type="match status" value="1"/>
</dbReference>
<dbReference type="InterPro" id="IPR021295">
    <property type="entry name" value="DUF2867"/>
</dbReference>
<dbReference type="OrthoDB" id="7058586at2"/>
<keyword evidence="2" id="KW-1185">Reference proteome</keyword>
<sequence length="170" mass="18492">MSIIAAEPPEGSQASLRRKDAYFHDCYRIDAPDAGASALETYLQVVRQTPGWVNRLMALRNRIVGLVGLKNLGHLGAPGAGKQAAQYRVGDRVGIFSLLYLSPDEVLLGDSDKHLDVVVSVCKAPQGAVSVSTVVHVHNWLGKLYMLPVTPLHKIIVRAMLKRTASLRTV</sequence>
<dbReference type="AlphaFoldDB" id="A0A6L6QM86"/>
<comment type="caution">
    <text evidence="1">The sequence shown here is derived from an EMBL/GenBank/DDBJ whole genome shotgun (WGS) entry which is preliminary data.</text>
</comment>
<organism evidence="1 2">
    <name type="scientific">Massilia eburnea</name>
    <dbReference type="NCBI Taxonomy" id="1776165"/>
    <lineage>
        <taxon>Bacteria</taxon>
        <taxon>Pseudomonadati</taxon>
        <taxon>Pseudomonadota</taxon>
        <taxon>Betaproteobacteria</taxon>
        <taxon>Burkholderiales</taxon>
        <taxon>Oxalobacteraceae</taxon>
        <taxon>Telluria group</taxon>
        <taxon>Massilia</taxon>
    </lineage>
</organism>
<gene>
    <name evidence="1" type="ORF">GM658_23230</name>
</gene>
<reference evidence="1 2" key="1">
    <citation type="submission" date="2019-11" db="EMBL/GenBank/DDBJ databases">
        <title>Type strains purchased from KCTC, JCM and DSMZ.</title>
        <authorList>
            <person name="Lu H."/>
        </authorList>
    </citation>
    <scope>NUCLEOTIDE SEQUENCE [LARGE SCALE GENOMIC DNA]</scope>
    <source>
        <strain evidence="1 2">JCM 31587</strain>
    </source>
</reference>
<evidence type="ECO:0000313" key="1">
    <source>
        <dbReference type="EMBL" id="MTW13528.1"/>
    </source>
</evidence>
<proteinExistence type="predicted"/>
<dbReference type="EMBL" id="WNKX01000023">
    <property type="protein sequence ID" value="MTW13528.1"/>
    <property type="molecule type" value="Genomic_DNA"/>
</dbReference>
<protein>
    <submittedName>
        <fullName evidence="1">DUF2867 domain-containing protein</fullName>
    </submittedName>
</protein>
<dbReference type="RefSeq" id="WP_155456445.1">
    <property type="nucleotide sequence ID" value="NZ_WNKX01000023.1"/>
</dbReference>
<evidence type="ECO:0000313" key="2">
    <source>
        <dbReference type="Proteomes" id="UP000472320"/>
    </source>
</evidence>